<name>A0A1H9IL26_9BACI</name>
<evidence type="ECO:0000313" key="2">
    <source>
        <dbReference type="EMBL" id="SEQ75258.1"/>
    </source>
</evidence>
<evidence type="ECO:0000313" key="3">
    <source>
        <dbReference type="Proteomes" id="UP000199427"/>
    </source>
</evidence>
<dbReference type="PANTHER" id="PTHR36178">
    <property type="entry name" value="SLR0625 PROTEIN"/>
    <property type="match status" value="1"/>
</dbReference>
<keyword evidence="1" id="KW-1133">Transmembrane helix</keyword>
<feature type="transmembrane region" description="Helical" evidence="1">
    <location>
        <begin position="363"/>
        <end position="382"/>
    </location>
</feature>
<dbReference type="InterPro" id="IPR004445">
    <property type="entry name" value="GltS"/>
</dbReference>
<dbReference type="GO" id="GO:0015813">
    <property type="term" value="P:L-glutamate transmembrane transport"/>
    <property type="evidence" value="ECO:0007669"/>
    <property type="project" value="InterPro"/>
</dbReference>
<accession>A0A1H9IL26</accession>
<sequence length="506" mass="55292">MNILNDLYISLYSLFLIHLSNFYTVLKINTRGIIPLPNFEKGEYMMTPDQIGFALLYLGVFLLIGKWIRINSKWLQNLFLPSSVIAGFLALILGPQVLGQFFDEGTFWSTGVMTPEISAVWEALPGLLINVVFATLFLGTILPNLKKVWNIGGPQLAFGWTLGWGQYVFGILLTLLVLTPFFGLPPMVGALIEVGFEGGHGTAAGLQGTFEEMDFAEAYDLAIGLATVGILSGVIIGIIMINWGIRKGKTEVIKGADEASATQRQGIIEFENREPAAKMTVRPESIEPLSLHFAIIGLAILVGYLILQGLIWVEAVIFGTDLMTYVPLFPLAMIGGILVQLFFTKLDHASILDRHMVMRIQGLALDILILAAIGTVSLEVIGENIIPFLLLAIVGIGWNVFGFFVLAPRMIPSYWLERAIGDFGQSMGITATGLLLMRVADPEAKSPSFEGFGYKQLVFEPFLGGGLVTALSVPLIFQFGAVPFLIFSFVMLLLGFGVGLFHFGKK</sequence>
<feature type="transmembrane region" description="Helical" evidence="1">
    <location>
        <begin position="7"/>
        <end position="26"/>
    </location>
</feature>
<keyword evidence="1" id="KW-0812">Transmembrane</keyword>
<evidence type="ECO:0000256" key="1">
    <source>
        <dbReference type="SAM" id="Phobius"/>
    </source>
</evidence>
<keyword evidence="3" id="KW-1185">Reference proteome</keyword>
<feature type="transmembrane region" description="Helical" evidence="1">
    <location>
        <begin position="484"/>
        <end position="503"/>
    </location>
</feature>
<protein>
    <submittedName>
        <fullName evidence="2">Glutamate:Na+ symporter, ESS family</fullName>
    </submittedName>
</protein>
<dbReference type="EMBL" id="FOES01000025">
    <property type="protein sequence ID" value="SEQ75258.1"/>
    <property type="molecule type" value="Genomic_DNA"/>
</dbReference>
<dbReference type="STRING" id="571933.SAMN05216362_12534"/>
<feature type="transmembrane region" description="Helical" evidence="1">
    <location>
        <begin position="123"/>
        <end position="145"/>
    </location>
</feature>
<reference evidence="2 3" key="1">
    <citation type="submission" date="2016-10" db="EMBL/GenBank/DDBJ databases">
        <authorList>
            <person name="de Groot N.N."/>
        </authorList>
    </citation>
    <scope>NUCLEOTIDE SEQUENCE [LARGE SCALE GENOMIC DNA]</scope>
    <source>
        <strain evidence="2 3">DSM 21633</strain>
    </source>
</reference>
<dbReference type="Proteomes" id="UP000199427">
    <property type="component" value="Unassembled WGS sequence"/>
</dbReference>
<keyword evidence="1" id="KW-0472">Membrane</keyword>
<organism evidence="2 3">
    <name type="scientific">Piscibacillus halophilus</name>
    <dbReference type="NCBI Taxonomy" id="571933"/>
    <lineage>
        <taxon>Bacteria</taxon>
        <taxon>Bacillati</taxon>
        <taxon>Bacillota</taxon>
        <taxon>Bacilli</taxon>
        <taxon>Bacillales</taxon>
        <taxon>Bacillaceae</taxon>
        <taxon>Piscibacillus</taxon>
    </lineage>
</organism>
<feature type="transmembrane region" description="Helical" evidence="1">
    <location>
        <begin position="77"/>
        <end position="98"/>
    </location>
</feature>
<feature type="transmembrane region" description="Helical" evidence="1">
    <location>
        <begin position="221"/>
        <end position="245"/>
    </location>
</feature>
<feature type="transmembrane region" description="Helical" evidence="1">
    <location>
        <begin position="157"/>
        <end position="178"/>
    </location>
</feature>
<feature type="transmembrane region" description="Helical" evidence="1">
    <location>
        <begin position="457"/>
        <end position="477"/>
    </location>
</feature>
<dbReference type="GO" id="GO:0015501">
    <property type="term" value="F:glutamate:sodium symporter activity"/>
    <property type="evidence" value="ECO:0007669"/>
    <property type="project" value="InterPro"/>
</dbReference>
<feature type="transmembrane region" description="Helical" evidence="1">
    <location>
        <begin position="46"/>
        <end position="65"/>
    </location>
</feature>
<dbReference type="PANTHER" id="PTHR36178:SF1">
    <property type="entry name" value="SODIUM_GLUTAMATE SYMPORTER"/>
    <property type="match status" value="1"/>
</dbReference>
<feature type="transmembrane region" description="Helical" evidence="1">
    <location>
        <begin position="325"/>
        <end position="343"/>
    </location>
</feature>
<proteinExistence type="predicted"/>
<feature type="transmembrane region" description="Helical" evidence="1">
    <location>
        <begin position="388"/>
        <end position="407"/>
    </location>
</feature>
<dbReference type="AlphaFoldDB" id="A0A1H9IL26"/>
<feature type="transmembrane region" description="Helical" evidence="1">
    <location>
        <begin position="289"/>
        <end position="313"/>
    </location>
</feature>
<dbReference type="Pfam" id="PF03616">
    <property type="entry name" value="Glt_symporter"/>
    <property type="match status" value="1"/>
</dbReference>
<dbReference type="GO" id="GO:0016020">
    <property type="term" value="C:membrane"/>
    <property type="evidence" value="ECO:0007669"/>
    <property type="project" value="InterPro"/>
</dbReference>
<gene>
    <name evidence="2" type="ORF">SAMN05216362_12534</name>
</gene>